<accession>A0A7J7NDF4</accession>
<evidence type="ECO:0000313" key="3">
    <source>
        <dbReference type="Proteomes" id="UP000541444"/>
    </source>
</evidence>
<evidence type="ECO:0000313" key="2">
    <source>
        <dbReference type="EMBL" id="KAF6165113.1"/>
    </source>
</evidence>
<dbReference type="OrthoDB" id="5835829at2759"/>
<dbReference type="AlphaFoldDB" id="A0A7J7NDF4"/>
<dbReference type="Gene3D" id="3.40.50.2000">
    <property type="entry name" value="Glycogen Phosphorylase B"/>
    <property type="match status" value="1"/>
</dbReference>
<organism evidence="2 3">
    <name type="scientific">Kingdonia uniflora</name>
    <dbReference type="NCBI Taxonomy" id="39325"/>
    <lineage>
        <taxon>Eukaryota</taxon>
        <taxon>Viridiplantae</taxon>
        <taxon>Streptophyta</taxon>
        <taxon>Embryophyta</taxon>
        <taxon>Tracheophyta</taxon>
        <taxon>Spermatophyta</taxon>
        <taxon>Magnoliopsida</taxon>
        <taxon>Ranunculales</taxon>
        <taxon>Circaeasteraceae</taxon>
        <taxon>Kingdonia</taxon>
    </lineage>
</organism>
<evidence type="ECO:0000256" key="1">
    <source>
        <dbReference type="ARBA" id="ARBA00009995"/>
    </source>
</evidence>
<name>A0A7J7NDF4_9MAGN</name>
<reference evidence="2 3" key="1">
    <citation type="journal article" date="2020" name="IScience">
        <title>Genome Sequencing of the Endangered Kingdonia uniflora (Circaeasteraceae, Ranunculales) Reveals Potential Mechanisms of Evolutionary Specialization.</title>
        <authorList>
            <person name="Sun Y."/>
            <person name="Deng T."/>
            <person name="Zhang A."/>
            <person name="Moore M.J."/>
            <person name="Landis J.B."/>
            <person name="Lin N."/>
            <person name="Zhang H."/>
            <person name="Zhang X."/>
            <person name="Huang J."/>
            <person name="Zhang X."/>
            <person name="Sun H."/>
            <person name="Wang H."/>
        </authorList>
    </citation>
    <scope>NUCLEOTIDE SEQUENCE [LARGE SCALE GENOMIC DNA]</scope>
    <source>
        <strain evidence="2">TB1705</strain>
        <tissue evidence="2">Leaf</tissue>
    </source>
</reference>
<dbReference type="PANTHER" id="PTHR11926">
    <property type="entry name" value="GLUCOSYL/GLUCURONOSYL TRANSFERASES"/>
    <property type="match status" value="1"/>
</dbReference>
<proteinExistence type="inferred from homology"/>
<gene>
    <name evidence="2" type="ORF">GIB67_000697</name>
</gene>
<keyword evidence="3" id="KW-1185">Reference proteome</keyword>
<dbReference type="EMBL" id="JACGCM010000859">
    <property type="protein sequence ID" value="KAF6165113.1"/>
    <property type="molecule type" value="Genomic_DNA"/>
</dbReference>
<sequence>MLLMELSHILVDRGFKITFLNTEFNHDRVVAAARLDKNDEEGFIRMMSIPDRMDVGEDQNYIGKLCDMMLNAMPGYLEALITKLNTSENVDDRIMCVLANESMGWALEVASKMSIRRATFWTAAGGLLAMTLHVPKMIEAEHPFFANHGDPGS</sequence>
<comment type="caution">
    <text evidence="2">The sequence shown here is derived from an EMBL/GenBank/DDBJ whole genome shotgun (WGS) entry which is preliminary data.</text>
</comment>
<dbReference type="PANTHER" id="PTHR11926:SF1412">
    <property type="entry name" value="UDP-GLYCOSYLTRANSFERASE 83A1-LIKE"/>
    <property type="match status" value="1"/>
</dbReference>
<protein>
    <submittedName>
        <fullName evidence="2">Uncharacterized protein</fullName>
    </submittedName>
</protein>
<dbReference type="SUPFAM" id="SSF53756">
    <property type="entry name" value="UDP-Glycosyltransferase/glycogen phosphorylase"/>
    <property type="match status" value="1"/>
</dbReference>
<dbReference type="GO" id="GO:0080043">
    <property type="term" value="F:quercetin 3-O-glucosyltransferase activity"/>
    <property type="evidence" value="ECO:0007669"/>
    <property type="project" value="TreeGrafter"/>
</dbReference>
<dbReference type="GO" id="GO:0080044">
    <property type="term" value="F:quercetin 7-O-glucosyltransferase activity"/>
    <property type="evidence" value="ECO:0007669"/>
    <property type="project" value="TreeGrafter"/>
</dbReference>
<dbReference type="Proteomes" id="UP000541444">
    <property type="component" value="Unassembled WGS sequence"/>
</dbReference>
<comment type="similarity">
    <text evidence="1">Belongs to the UDP-glycosyltransferase family.</text>
</comment>